<dbReference type="AlphaFoldDB" id="E6XS49"/>
<evidence type="ECO:0000256" key="1">
    <source>
        <dbReference type="SAM" id="Phobius"/>
    </source>
</evidence>
<dbReference type="EMBL" id="CP002457">
    <property type="protein sequence ID" value="ADV55004.1"/>
    <property type="molecule type" value="Genomic_DNA"/>
</dbReference>
<protein>
    <submittedName>
        <fullName evidence="2">Uncharacterized protein</fullName>
    </submittedName>
</protein>
<accession>E6XS49</accession>
<gene>
    <name evidence="2" type="ordered locus">Sput200_2564</name>
</gene>
<proteinExistence type="predicted"/>
<dbReference type="PATRIC" id="fig|399804.5.peg.2668"/>
<evidence type="ECO:0000313" key="2">
    <source>
        <dbReference type="EMBL" id="ADV55004.1"/>
    </source>
</evidence>
<dbReference type="KEGG" id="shp:Sput200_2564"/>
<name>E6XS49_SHEP2</name>
<keyword evidence="1" id="KW-0812">Transmembrane</keyword>
<dbReference type="HOGENOM" id="CLU_3221984_0_0_6"/>
<keyword evidence="1" id="KW-0472">Membrane</keyword>
<sequence>MSNYIVSPETFILYSLAGFSVATLMLVAVGCFAIRQDKNKQPNK</sequence>
<dbReference type="Proteomes" id="UP000008209">
    <property type="component" value="Chromosome"/>
</dbReference>
<organism evidence="2 3">
    <name type="scientific">Shewanella putrefaciens (strain 200)</name>
    <dbReference type="NCBI Taxonomy" id="399804"/>
    <lineage>
        <taxon>Bacteria</taxon>
        <taxon>Pseudomonadati</taxon>
        <taxon>Pseudomonadota</taxon>
        <taxon>Gammaproteobacteria</taxon>
        <taxon>Alteromonadales</taxon>
        <taxon>Shewanellaceae</taxon>
        <taxon>Shewanella</taxon>
    </lineage>
</organism>
<feature type="transmembrane region" description="Helical" evidence="1">
    <location>
        <begin position="12"/>
        <end position="34"/>
    </location>
</feature>
<reference evidence="2 3" key="1">
    <citation type="submission" date="2011-01" db="EMBL/GenBank/DDBJ databases">
        <title>Complete sequence of Shewanella putrefaciens 200.</title>
        <authorList>
            <consortium name="US DOE Joint Genome Institute"/>
            <person name="Lucas S."/>
            <person name="Copeland A."/>
            <person name="Lapidus A."/>
            <person name="Cheng J.-F."/>
            <person name="Bruce D."/>
            <person name="Goodwin L."/>
            <person name="Pitluck S."/>
            <person name="Munk A.C."/>
            <person name="Detter J.C."/>
            <person name="Han C."/>
            <person name="Tapia R."/>
            <person name="Land M."/>
            <person name="Hauser L."/>
            <person name="Chang Y.-J."/>
            <person name="Jeffries C."/>
            <person name="Kyrpides N."/>
            <person name="Ivanova N."/>
            <person name="Mikhailova N."/>
            <person name="Kolker E."/>
            <person name="Lawrence C."/>
            <person name="McCue L.A."/>
            <person name="DiChristina T."/>
            <person name="Nealson K."/>
            <person name="Fredrickson J.K."/>
            <person name="Woyke T."/>
        </authorList>
    </citation>
    <scope>NUCLEOTIDE SEQUENCE [LARGE SCALE GENOMIC DNA]</scope>
    <source>
        <strain evidence="2 3">200</strain>
    </source>
</reference>
<keyword evidence="1" id="KW-1133">Transmembrane helix</keyword>
<evidence type="ECO:0000313" key="3">
    <source>
        <dbReference type="Proteomes" id="UP000008209"/>
    </source>
</evidence>